<organism evidence="2 3">
    <name type="scientific">Orbilia oligospora</name>
    <name type="common">Nematode-trapping fungus</name>
    <name type="synonym">Arthrobotrys oligospora</name>
    <dbReference type="NCBI Taxonomy" id="2813651"/>
    <lineage>
        <taxon>Eukaryota</taxon>
        <taxon>Fungi</taxon>
        <taxon>Dikarya</taxon>
        <taxon>Ascomycota</taxon>
        <taxon>Pezizomycotina</taxon>
        <taxon>Orbiliomycetes</taxon>
        <taxon>Orbiliales</taxon>
        <taxon>Orbiliaceae</taxon>
        <taxon>Orbilia</taxon>
    </lineage>
</organism>
<dbReference type="PANTHER" id="PTHR34598">
    <property type="entry name" value="BLL6449 PROTEIN"/>
    <property type="match status" value="1"/>
</dbReference>
<comment type="caution">
    <text evidence="2">The sequence shown here is derived from an EMBL/GenBank/DDBJ whole genome shotgun (WGS) entry which is preliminary data.</text>
</comment>
<dbReference type="NCBIfam" id="NF041278">
    <property type="entry name" value="CmcJ_NvfI_EfuI"/>
    <property type="match status" value="1"/>
</dbReference>
<dbReference type="EMBL" id="WIQZ01000007">
    <property type="protein sequence ID" value="KAF3144132.1"/>
    <property type="molecule type" value="Genomic_DNA"/>
</dbReference>
<accession>A0A7C8JWB7</accession>
<dbReference type="Proteomes" id="UP000480548">
    <property type="component" value="Unassembled WGS sequence"/>
</dbReference>
<evidence type="ECO:0000256" key="1">
    <source>
        <dbReference type="ARBA" id="ARBA00023604"/>
    </source>
</evidence>
<sequence length="322" mass="37283">MDHIALPVGNSTQASVLYLKRLDLYRTQKPYEILFSIKDLNATEAQQTNCELEPHVIQALDAEYTRSNFSITKNGFQFANFPTKMKPTDFNDEKMIKEIYYREVKECLQQIFPEKIDVRILDHQRRRRNPVFPIPTNEGNGFLQPVPTVHTGNFLIKPPYRNTPGPGIDQVIPDFSSKGIALKTGSLQRLLDAEPDLQNRTYKVINVWRRIAGAPDDWPLAVCDYQSLNLRTDVEEVDRVAQNSITASNRFYHNPRHSWYFLKKQSYDDVTMFCNCDSRGPRYPFSPHAALEIKHPDSEGETEIETSYPPRESIEVRAFCFF</sequence>
<protein>
    <submittedName>
        <fullName evidence="2">Uncharacterized protein</fullName>
    </submittedName>
</protein>
<evidence type="ECO:0000313" key="2">
    <source>
        <dbReference type="EMBL" id="KAF3144132.1"/>
    </source>
</evidence>
<reference evidence="2 3" key="1">
    <citation type="submission" date="2019-06" db="EMBL/GenBank/DDBJ databases">
        <authorList>
            <person name="Palmer J.M."/>
        </authorList>
    </citation>
    <scope>NUCLEOTIDE SEQUENCE [LARGE SCALE GENOMIC DNA]</scope>
    <source>
        <strain evidence="2 3">TWF703</strain>
    </source>
</reference>
<name>A0A7C8JWB7_ORBOL</name>
<dbReference type="PANTHER" id="PTHR34598:SF3">
    <property type="entry name" value="OXIDOREDUCTASE AN1597"/>
    <property type="match status" value="1"/>
</dbReference>
<dbReference type="InterPro" id="IPR044053">
    <property type="entry name" value="AsaB-like"/>
</dbReference>
<dbReference type="AlphaFoldDB" id="A0A7C8JWB7"/>
<proteinExistence type="inferred from homology"/>
<gene>
    <name evidence="2" type="ORF">TWF703_009427</name>
</gene>
<evidence type="ECO:0000313" key="3">
    <source>
        <dbReference type="Proteomes" id="UP000480548"/>
    </source>
</evidence>
<comment type="similarity">
    <text evidence="1">Belongs to the asaB hydroxylase/desaturase family.</text>
</comment>
<dbReference type="GO" id="GO:0016491">
    <property type="term" value="F:oxidoreductase activity"/>
    <property type="evidence" value="ECO:0007669"/>
    <property type="project" value="InterPro"/>
</dbReference>